<protein>
    <submittedName>
        <fullName evidence="2">Phage-related baseplate assembly protein</fullName>
    </submittedName>
</protein>
<organism evidence="2 3">
    <name type="scientific">Duganella phyllosphaerae</name>
    <dbReference type="NCBI Taxonomy" id="762836"/>
    <lineage>
        <taxon>Bacteria</taxon>
        <taxon>Pseudomonadati</taxon>
        <taxon>Pseudomonadota</taxon>
        <taxon>Betaproteobacteria</taxon>
        <taxon>Burkholderiales</taxon>
        <taxon>Oxalobacteraceae</taxon>
        <taxon>Telluria group</taxon>
        <taxon>Duganella</taxon>
    </lineage>
</organism>
<evidence type="ECO:0000313" key="2">
    <source>
        <dbReference type="EMBL" id="OEZ98766.1"/>
    </source>
</evidence>
<dbReference type="InterPro" id="IPR044033">
    <property type="entry name" value="GpV-like_apex"/>
</dbReference>
<dbReference type="InterPro" id="IPR037026">
    <property type="entry name" value="Vgr_OB-fold_dom_sf"/>
</dbReference>
<sequence>MHCMNADLSDLLRLLQNLIRLGTIAQVNGAKARVQLGPQLTSEWLNWITPRAGSTCAWSAPTVGEQVIVISPGGDLTRGVILPALFSKAFDAPESSDTIHTTHYPDGAVVQYDHAVHILSASLPGGTAIITADKVTSDAPRTICTGDLTVMGNLVVQHDATVTGTAALNGGMTAKAGAAGGTTMTVEGSIKASDDVLAGAVSLAKHPHSGVKAGSDKSGGPL</sequence>
<dbReference type="InterPro" id="IPR013046">
    <property type="entry name" value="GpV/Gp45"/>
</dbReference>
<dbReference type="NCBIfam" id="TIGR01644">
    <property type="entry name" value="phage_P2_V"/>
    <property type="match status" value="1"/>
</dbReference>
<reference evidence="3" key="1">
    <citation type="journal article" date="2016" name="Front. Microbiol.">
        <title>Molecular Keys to the Janthinobacterium and Duganella spp. Interaction with the Plant Pathogen Fusarium graminearum.</title>
        <authorList>
            <person name="Haack F.S."/>
            <person name="Poehlein A."/>
            <person name="Kroger C."/>
            <person name="Voigt C.A."/>
            <person name="Piepenbring M."/>
            <person name="Bode H.B."/>
            <person name="Daniel R."/>
            <person name="Schafer W."/>
            <person name="Streit W.R."/>
        </authorList>
    </citation>
    <scope>NUCLEOTIDE SEQUENCE [LARGE SCALE GENOMIC DNA]</scope>
    <source>
        <strain evidence="3">T54</strain>
    </source>
</reference>
<dbReference type="Proteomes" id="UP000175989">
    <property type="component" value="Unassembled WGS sequence"/>
</dbReference>
<evidence type="ECO:0000259" key="1">
    <source>
        <dbReference type="Pfam" id="PF04717"/>
    </source>
</evidence>
<gene>
    <name evidence="2" type="ORF">DUPY_29460</name>
</gene>
<evidence type="ECO:0000313" key="3">
    <source>
        <dbReference type="Proteomes" id="UP000175989"/>
    </source>
</evidence>
<feature type="domain" description="Gp5/Type VI secretion system Vgr protein OB-fold" evidence="1">
    <location>
        <begin position="22"/>
        <end position="86"/>
    </location>
</feature>
<accession>A0A1E7WJ71</accession>
<keyword evidence="3" id="KW-1185">Reference proteome</keyword>
<dbReference type="PATRIC" id="fig|762836.4.peg.3035"/>
<dbReference type="InterPro" id="IPR006531">
    <property type="entry name" value="Gp5/Vgr_OB"/>
</dbReference>
<dbReference type="EMBL" id="LROM01000090">
    <property type="protein sequence ID" value="OEZ98766.1"/>
    <property type="molecule type" value="Genomic_DNA"/>
</dbReference>
<dbReference type="Gene3D" id="2.40.50.230">
    <property type="entry name" value="Gp5 N-terminal domain"/>
    <property type="match status" value="1"/>
</dbReference>
<proteinExistence type="predicted"/>
<comment type="caution">
    <text evidence="2">The sequence shown here is derived from an EMBL/GenBank/DDBJ whole genome shotgun (WGS) entry which is preliminary data.</text>
</comment>
<dbReference type="Pfam" id="PF18946">
    <property type="entry name" value="Apex"/>
    <property type="match status" value="1"/>
</dbReference>
<name>A0A1E7WJ71_9BURK</name>
<dbReference type="Gene3D" id="6.20.150.10">
    <property type="match status" value="1"/>
</dbReference>
<dbReference type="Pfam" id="PF04717">
    <property type="entry name" value="Phage_base_V"/>
    <property type="match status" value="1"/>
</dbReference>
<dbReference type="AlphaFoldDB" id="A0A1E7WJ71"/>